<dbReference type="PANTHER" id="PTHR45661">
    <property type="entry name" value="SURFACE ANTIGEN"/>
    <property type="match status" value="1"/>
</dbReference>
<gene>
    <name evidence="1" type="ORF">SCF082_LOCUS7397</name>
</gene>
<dbReference type="EMBL" id="CAXAMM010004141">
    <property type="protein sequence ID" value="CAK9002559.1"/>
    <property type="molecule type" value="Genomic_DNA"/>
</dbReference>
<dbReference type="PANTHER" id="PTHR45661:SF3">
    <property type="entry name" value="IG-LIKE DOMAIN-CONTAINING PROTEIN"/>
    <property type="match status" value="1"/>
</dbReference>
<keyword evidence="2" id="KW-1185">Reference proteome</keyword>
<dbReference type="InterPro" id="IPR032675">
    <property type="entry name" value="LRR_dom_sf"/>
</dbReference>
<dbReference type="SUPFAM" id="SSF52058">
    <property type="entry name" value="L domain-like"/>
    <property type="match status" value="1"/>
</dbReference>
<comment type="caution">
    <text evidence="1">The sequence shown here is derived from an EMBL/GenBank/DDBJ whole genome shotgun (WGS) entry which is preliminary data.</text>
</comment>
<reference evidence="1 2" key="1">
    <citation type="submission" date="2024-02" db="EMBL/GenBank/DDBJ databases">
        <authorList>
            <person name="Chen Y."/>
            <person name="Shah S."/>
            <person name="Dougan E. K."/>
            <person name="Thang M."/>
            <person name="Chan C."/>
        </authorList>
    </citation>
    <scope>NUCLEOTIDE SEQUENCE [LARGE SCALE GENOMIC DNA]</scope>
</reference>
<dbReference type="Pfam" id="PF13306">
    <property type="entry name" value="LRR_5"/>
    <property type="match status" value="1"/>
</dbReference>
<evidence type="ECO:0000313" key="1">
    <source>
        <dbReference type="EMBL" id="CAK9002559.1"/>
    </source>
</evidence>
<organism evidence="1 2">
    <name type="scientific">Durusdinium trenchii</name>
    <dbReference type="NCBI Taxonomy" id="1381693"/>
    <lineage>
        <taxon>Eukaryota</taxon>
        <taxon>Sar</taxon>
        <taxon>Alveolata</taxon>
        <taxon>Dinophyceae</taxon>
        <taxon>Suessiales</taxon>
        <taxon>Symbiodiniaceae</taxon>
        <taxon>Durusdinium</taxon>
    </lineage>
</organism>
<dbReference type="InterPro" id="IPR026906">
    <property type="entry name" value="LRR_5"/>
</dbReference>
<proteinExistence type="predicted"/>
<name>A0ABP0IMC4_9DINO</name>
<sequence>MTRELMVVDLFYNLEQLNDQKTLAEAGISAGAEVQILFGTMAPVECPNRKSAGVEELVVVKIPDSAGAFNNCQSLVQFTIPNSVTSIGCGAFSCCHSLAEMIIPNSVAHIGDLAFENCSSLEQVTIPESITCIGEDVFAGTRISTSQEAEVNQASCGKKSGAQGKKTCS</sequence>
<dbReference type="InterPro" id="IPR053139">
    <property type="entry name" value="Surface_bspA-like"/>
</dbReference>
<dbReference type="Proteomes" id="UP001642464">
    <property type="component" value="Unassembled WGS sequence"/>
</dbReference>
<accession>A0ABP0IMC4</accession>
<dbReference type="Gene3D" id="3.80.10.10">
    <property type="entry name" value="Ribonuclease Inhibitor"/>
    <property type="match status" value="1"/>
</dbReference>
<protein>
    <submittedName>
        <fullName evidence="1">Surface protein bspA-like (TvBspA-like-625)</fullName>
    </submittedName>
</protein>
<evidence type="ECO:0000313" key="2">
    <source>
        <dbReference type="Proteomes" id="UP001642464"/>
    </source>
</evidence>